<name>A0ABM9ASY9_9BACT</name>
<dbReference type="InterPro" id="IPR002142">
    <property type="entry name" value="Peptidase_S49"/>
</dbReference>
<keyword evidence="10" id="KW-1185">Reference proteome</keyword>
<evidence type="ECO:0000256" key="6">
    <source>
        <dbReference type="ARBA" id="ARBA00023136"/>
    </source>
</evidence>
<dbReference type="InterPro" id="IPR004635">
    <property type="entry name" value="Pept_S49_SppA"/>
</dbReference>
<dbReference type="PANTHER" id="PTHR33209">
    <property type="entry name" value="PROTEASE 4"/>
    <property type="match status" value="1"/>
</dbReference>
<dbReference type="Pfam" id="PF01343">
    <property type="entry name" value="Peptidase_S49"/>
    <property type="match status" value="2"/>
</dbReference>
<evidence type="ECO:0000256" key="1">
    <source>
        <dbReference type="ARBA" id="ARBA00004370"/>
    </source>
</evidence>
<keyword evidence="7" id="KW-1133">Transmembrane helix</keyword>
<dbReference type="NCBIfam" id="TIGR00705">
    <property type="entry name" value="SppA_67K"/>
    <property type="match status" value="1"/>
</dbReference>
<dbReference type="SUPFAM" id="SSF52096">
    <property type="entry name" value="ClpP/crotonase"/>
    <property type="match status" value="2"/>
</dbReference>
<dbReference type="InterPro" id="IPR047217">
    <property type="entry name" value="S49_SppA_67K_type_N"/>
</dbReference>
<dbReference type="GO" id="GO:0006508">
    <property type="term" value="P:proteolysis"/>
    <property type="evidence" value="ECO:0007669"/>
    <property type="project" value="UniProtKB-KW"/>
</dbReference>
<comment type="similarity">
    <text evidence="2">Belongs to the peptidase S49 family.</text>
</comment>
<evidence type="ECO:0000313" key="9">
    <source>
        <dbReference type="EMBL" id="CAH0997102.1"/>
    </source>
</evidence>
<protein>
    <submittedName>
        <fullName evidence="9">Protease 4</fullName>
        <ecNumber evidence="9">3.4.21.-</ecNumber>
    </submittedName>
</protein>
<comment type="subcellular location">
    <subcellularLocation>
        <location evidence="1">Membrane</location>
    </subcellularLocation>
</comment>
<dbReference type="EMBL" id="CAKLPY010000002">
    <property type="protein sequence ID" value="CAH0997102.1"/>
    <property type="molecule type" value="Genomic_DNA"/>
</dbReference>
<dbReference type="InterPro" id="IPR004634">
    <property type="entry name" value="Pept_S49_pIV"/>
</dbReference>
<dbReference type="GO" id="GO:0008233">
    <property type="term" value="F:peptidase activity"/>
    <property type="evidence" value="ECO:0007669"/>
    <property type="project" value="UniProtKB-KW"/>
</dbReference>
<evidence type="ECO:0000259" key="8">
    <source>
        <dbReference type="Pfam" id="PF01343"/>
    </source>
</evidence>
<evidence type="ECO:0000256" key="7">
    <source>
        <dbReference type="SAM" id="Phobius"/>
    </source>
</evidence>
<evidence type="ECO:0000256" key="3">
    <source>
        <dbReference type="ARBA" id="ARBA00022670"/>
    </source>
</evidence>
<keyword evidence="3 9" id="KW-0645">Protease</keyword>
<evidence type="ECO:0000256" key="5">
    <source>
        <dbReference type="ARBA" id="ARBA00022825"/>
    </source>
</evidence>
<dbReference type="InterPro" id="IPR047272">
    <property type="entry name" value="S49_SppA_C"/>
</dbReference>
<dbReference type="NCBIfam" id="TIGR00706">
    <property type="entry name" value="SppA_dom"/>
    <property type="match status" value="1"/>
</dbReference>
<keyword evidence="4 9" id="KW-0378">Hydrolase</keyword>
<proteinExistence type="inferred from homology"/>
<keyword evidence="5" id="KW-0720">Serine protease</keyword>
<feature type="domain" description="Peptidase S49" evidence="8">
    <location>
        <begin position="124"/>
        <end position="273"/>
    </location>
</feature>
<dbReference type="CDD" id="cd07023">
    <property type="entry name" value="S49_Sppa_N_C"/>
    <property type="match status" value="1"/>
</dbReference>
<feature type="transmembrane region" description="Helical" evidence="7">
    <location>
        <begin position="7"/>
        <end position="33"/>
    </location>
</feature>
<dbReference type="InterPro" id="IPR029045">
    <property type="entry name" value="ClpP/crotonase-like_dom_sf"/>
</dbReference>
<dbReference type="Proteomes" id="UP000837932">
    <property type="component" value="Unassembled WGS sequence"/>
</dbReference>
<dbReference type="PANTHER" id="PTHR33209:SF1">
    <property type="entry name" value="PEPTIDASE S49 DOMAIN-CONTAINING PROTEIN"/>
    <property type="match status" value="1"/>
</dbReference>
<dbReference type="Gene3D" id="3.90.226.10">
    <property type="entry name" value="2-enoyl-CoA Hydratase, Chain A, domain 1"/>
    <property type="match status" value="3"/>
</dbReference>
<accession>A0ABM9ASY9</accession>
<evidence type="ECO:0000256" key="2">
    <source>
        <dbReference type="ARBA" id="ARBA00008683"/>
    </source>
</evidence>
<keyword evidence="7" id="KW-0812">Transmembrane</keyword>
<dbReference type="Gene3D" id="6.20.330.10">
    <property type="match status" value="1"/>
</dbReference>
<gene>
    <name evidence="9" type="primary">sppA</name>
    <name evidence="9" type="ORF">EMA8858_03239</name>
</gene>
<dbReference type="RefSeq" id="WP_238807665.1">
    <property type="nucleotide sequence ID" value="NZ_CAKLPY010000002.1"/>
</dbReference>
<feature type="domain" description="Peptidase S49" evidence="8">
    <location>
        <begin position="371"/>
        <end position="523"/>
    </location>
</feature>
<comment type="caution">
    <text evidence="9">The sequence shown here is derived from an EMBL/GenBank/DDBJ whole genome shotgun (WGS) entry which is preliminary data.</text>
</comment>
<dbReference type="EC" id="3.4.21.-" evidence="9"/>
<evidence type="ECO:0000256" key="4">
    <source>
        <dbReference type="ARBA" id="ARBA00022801"/>
    </source>
</evidence>
<evidence type="ECO:0000313" key="10">
    <source>
        <dbReference type="Proteomes" id="UP000837932"/>
    </source>
</evidence>
<sequence>MLQFLKYVFATIVGIFLFTILSFFILIGIGSLMSSSDTKTTVASNSVLKLDLNQVIRENAPEEDPFTELLSGGNSPGQISLTQIKEALANAKIDPNIKGIYLKAENPMAGIATLKEVREYLLDFKKSKKFIYSYGETMTEGSIYLCSVADKSYLTPSGGLDFNGLSANYSFMKGLFDKIGVKPEIFRVGDYKSAVEPFFLTKMSDANRLQTQSFISDMANHFYGDIAASRKIPMAELNNILNNALIQEPNDAVKYNLITNTGYWDEFETALRHALGFNADKKIEYIGLNKYLKADKLVKEGESSQRIAVIVGEGDIISGEGQDGSIGSETIVKELQKARKDSKIKAIVLRINSGGGSALASDVMWREVELTKKVKPIIASMGDYAASGGYYMAMACDTIVAQPTTLTGSIGIFGVMFNVEKLMNEKLGVTFDGVNSHKYANFPSATRTMTDAEKNMIQNGVNKGYENFTTKAAKGRHMSVEKLKSLASGRVWTGSQAKENGLVDVLGSIDDAIKIAAQKAKLKEGTYRVKYLPIKKSSFETIIEKFGNDKEDAKLKAYLGDFGPYAKQLKNLQNLDKIQARMPFELEIK</sequence>
<dbReference type="CDD" id="cd07018">
    <property type="entry name" value="S49_SppA_67K_type"/>
    <property type="match status" value="1"/>
</dbReference>
<organism evidence="9 10">
    <name type="scientific">Emticicia aquatica</name>
    <dbReference type="NCBI Taxonomy" id="1681835"/>
    <lineage>
        <taxon>Bacteria</taxon>
        <taxon>Pseudomonadati</taxon>
        <taxon>Bacteroidota</taxon>
        <taxon>Cytophagia</taxon>
        <taxon>Cytophagales</taxon>
        <taxon>Leadbetterellaceae</taxon>
        <taxon>Emticicia</taxon>
    </lineage>
</organism>
<reference evidence="9" key="1">
    <citation type="submission" date="2021-12" db="EMBL/GenBank/DDBJ databases">
        <authorList>
            <person name="Rodrigo-Torres L."/>
            <person name="Arahal R. D."/>
            <person name="Lucena T."/>
        </authorList>
    </citation>
    <scope>NUCLEOTIDE SEQUENCE</scope>
    <source>
        <strain evidence="9">CECT 8858</strain>
    </source>
</reference>
<dbReference type="PIRSF" id="PIRSF001217">
    <property type="entry name" value="Protease_4_SppA"/>
    <property type="match status" value="1"/>
</dbReference>
<keyword evidence="6 7" id="KW-0472">Membrane</keyword>